<protein>
    <submittedName>
        <fullName evidence="1">Virulence factor family protein</fullName>
    </submittedName>
</protein>
<dbReference type="Proteomes" id="UP000616151">
    <property type="component" value="Unassembled WGS sequence"/>
</dbReference>
<gene>
    <name evidence="1" type="ORF">JHL16_28670</name>
</gene>
<comment type="caution">
    <text evidence="1">The sequence shown here is derived from an EMBL/GenBank/DDBJ whole genome shotgun (WGS) entry which is preliminary data.</text>
</comment>
<evidence type="ECO:0000313" key="1">
    <source>
        <dbReference type="EMBL" id="MBK1870372.1"/>
    </source>
</evidence>
<proteinExistence type="predicted"/>
<evidence type="ECO:0000313" key="2">
    <source>
        <dbReference type="Proteomes" id="UP000616151"/>
    </source>
</evidence>
<keyword evidence="2" id="KW-1185">Reference proteome</keyword>
<sequence length="459" mass="48049">MKRVIAFLLAGAALGAAEPASAEKITVAPFGDIEIIRPSGESKSVAFFFSGEKGWDQTAVTMAGYLSDADTLVLGIDMAVFTKNLGSYGKSCLYLAGVLQDTARAIEKQLDLKDYIEPMVVGYSAGATMAYAAVAGSPPNTFKGGLALSFCPDATVAHALCKAVNFPAIQAAGKLPSTAALPAPFTALQGADDQTCAPDKTHAFFQSMNGATVVDLPKVGHEFLNPPDYQPALIDAYWTIAGADSGFKPALSDALADLPITEIRDPSVSESDTFAIFLSGDGGWADLDDGVARSLAAKGIPVIGISSIKYFWETRTPEGLADDIGRIARYYLSQWNKKRIILAGYSFGADALPFAVNRLGPDVKPALAAVALLGSSPNASFEFHVADWLGGDNAGPSTKPEIEKLKPTPVLCVYGDSETDSICPDLAKGSVIDFKLAGGHHLGGSFDEVAQAIARLVAK</sequence>
<name>A0ACC5RCN3_9HYPH</name>
<organism evidence="1 2">
    <name type="scientific">Taklimakanibacter albus</name>
    <dbReference type="NCBI Taxonomy" id="2800327"/>
    <lineage>
        <taxon>Bacteria</taxon>
        <taxon>Pseudomonadati</taxon>
        <taxon>Pseudomonadota</taxon>
        <taxon>Alphaproteobacteria</taxon>
        <taxon>Hyphomicrobiales</taxon>
        <taxon>Aestuariivirgaceae</taxon>
        <taxon>Taklimakanibacter</taxon>
    </lineage>
</organism>
<reference evidence="1" key="1">
    <citation type="submission" date="2021-01" db="EMBL/GenBank/DDBJ databases">
        <authorList>
            <person name="Sun Q."/>
        </authorList>
    </citation>
    <scope>NUCLEOTIDE SEQUENCE</scope>
    <source>
        <strain evidence="1">YIM B02566</strain>
    </source>
</reference>
<accession>A0ACC5RCN3</accession>
<dbReference type="EMBL" id="JAENHL010000008">
    <property type="protein sequence ID" value="MBK1870372.1"/>
    <property type="molecule type" value="Genomic_DNA"/>
</dbReference>